<organism evidence="1 2">
    <name type="scientific">Peribacillus psychrosaccharolyticus</name>
    <name type="common">Bacillus psychrosaccharolyticus</name>
    <dbReference type="NCBI Taxonomy" id="1407"/>
    <lineage>
        <taxon>Bacteria</taxon>
        <taxon>Bacillati</taxon>
        <taxon>Bacillota</taxon>
        <taxon>Bacilli</taxon>
        <taxon>Bacillales</taxon>
        <taxon>Bacillaceae</taxon>
        <taxon>Peribacillus</taxon>
    </lineage>
</organism>
<protein>
    <submittedName>
        <fullName evidence="1">Peptidyl-prolyl cis-trans isomerase</fullName>
    </submittedName>
</protein>
<name>A0A974NPZ4_PERPY</name>
<dbReference type="GO" id="GO:0016853">
    <property type="term" value="F:isomerase activity"/>
    <property type="evidence" value="ECO:0007669"/>
    <property type="project" value="UniProtKB-KW"/>
</dbReference>
<keyword evidence="1" id="KW-0413">Isomerase</keyword>
<dbReference type="KEGG" id="ppsr:I6J18_07335"/>
<dbReference type="Proteomes" id="UP000595254">
    <property type="component" value="Chromosome"/>
</dbReference>
<sequence length="165" mass="18943">MESIVLIKGKVKYQITLDPGVWIFDDRKVEIEAYFHAEKVEVDELEEYTIAASKHWEKEIREGSTMPPTLKTEKRFEKQRLLEGTFVIPFEPFLDNSVPDDNASIIIVETADHEHTFTLEEARSFAIGFSIDGKPIKENGPCYLYFGDGSNINNPIKDIRSFTLI</sequence>
<accession>A0A974NPZ4</accession>
<evidence type="ECO:0000313" key="1">
    <source>
        <dbReference type="EMBL" id="QQT01665.1"/>
    </source>
</evidence>
<dbReference type="RefSeq" id="WP_040375470.1">
    <property type="nucleotide sequence ID" value="NZ_CP068053.1"/>
</dbReference>
<dbReference type="AlphaFoldDB" id="A0A974NPZ4"/>
<keyword evidence="2" id="KW-1185">Reference proteome</keyword>
<dbReference type="EMBL" id="CP068053">
    <property type="protein sequence ID" value="QQT01665.1"/>
    <property type="molecule type" value="Genomic_DNA"/>
</dbReference>
<proteinExistence type="predicted"/>
<evidence type="ECO:0000313" key="2">
    <source>
        <dbReference type="Proteomes" id="UP000595254"/>
    </source>
</evidence>
<gene>
    <name evidence="1" type="ORF">I6J18_07335</name>
</gene>
<reference evidence="1 2" key="1">
    <citation type="submission" date="2021-01" db="EMBL/GenBank/DDBJ databases">
        <title>FDA dAtabase for Regulatory Grade micrObial Sequences (FDA-ARGOS): Supporting development and validation of Infectious Disease Dx tests.</title>
        <authorList>
            <person name="Nelson B."/>
            <person name="Plummer A."/>
            <person name="Tallon L."/>
            <person name="Sadzewicz L."/>
            <person name="Zhao X."/>
            <person name="Boylan J."/>
            <person name="Ott S."/>
            <person name="Bowen H."/>
            <person name="Vavikolanu K."/>
            <person name="Mehta A."/>
            <person name="Aluvathingal J."/>
            <person name="Nadendla S."/>
            <person name="Myers T."/>
            <person name="Yan Y."/>
            <person name="Sichtig H."/>
        </authorList>
    </citation>
    <scope>NUCLEOTIDE SEQUENCE [LARGE SCALE GENOMIC DNA]</scope>
    <source>
        <strain evidence="1 2">FDAARGOS_1161</strain>
    </source>
</reference>